<dbReference type="Proteomes" id="UP001418796">
    <property type="component" value="Unassembled WGS sequence"/>
</dbReference>
<keyword evidence="1" id="KW-0472">Membrane</keyword>
<keyword evidence="3" id="KW-1185">Reference proteome</keyword>
<proteinExistence type="predicted"/>
<dbReference type="RefSeq" id="WP_343129454.1">
    <property type="nucleotide sequence ID" value="NZ_JBCITK010000001.1"/>
</dbReference>
<evidence type="ECO:0000256" key="1">
    <source>
        <dbReference type="SAM" id="Phobius"/>
    </source>
</evidence>
<keyword evidence="1" id="KW-1133">Transmembrane helix</keyword>
<evidence type="ECO:0008006" key="4">
    <source>
        <dbReference type="Google" id="ProtNLM"/>
    </source>
</evidence>
<feature type="transmembrane region" description="Helical" evidence="1">
    <location>
        <begin position="39"/>
        <end position="59"/>
    </location>
</feature>
<organism evidence="2 3">
    <name type="scientific">Alkalicoccobacillus gibsonii</name>
    <dbReference type="NCBI Taxonomy" id="79881"/>
    <lineage>
        <taxon>Bacteria</taxon>
        <taxon>Bacillati</taxon>
        <taxon>Bacillota</taxon>
        <taxon>Bacilli</taxon>
        <taxon>Bacillales</taxon>
        <taxon>Bacillaceae</taxon>
        <taxon>Alkalicoccobacillus</taxon>
    </lineage>
</organism>
<evidence type="ECO:0000313" key="2">
    <source>
        <dbReference type="EMBL" id="MEN0642323.1"/>
    </source>
</evidence>
<dbReference type="EMBL" id="JBCITK010000001">
    <property type="protein sequence ID" value="MEN0642323.1"/>
    <property type="molecule type" value="Genomic_DNA"/>
</dbReference>
<comment type="caution">
    <text evidence="2">The sequence shown here is derived from an EMBL/GenBank/DDBJ whole genome shotgun (WGS) entry which is preliminary data.</text>
</comment>
<evidence type="ECO:0000313" key="3">
    <source>
        <dbReference type="Proteomes" id="UP001418796"/>
    </source>
</evidence>
<sequence>MNEFKRELEEIKIPVELSIRSKMGVKKARGEQKKTYKKPLVYAAAIVILSVSIYSAPVAQGMFEDLFQVTKFEEKHNHKEMSIGYGFENTEVFAERSVESLEELESLFNIQVPFPESLESAIDKEAVEYSVGLGEQGEFKQLYYNAGTAERSYSVHATNNIDTRPIFSAESKDGTGIDKELLINEVTAKLMWIDDIDGKVIYLEKDEWKIIITCFDRNSDYEGLSDVDEVEIIEIAESINWF</sequence>
<accession>A0ABU9VEK6</accession>
<gene>
    <name evidence="2" type="ORF">MKY91_03990</name>
</gene>
<protein>
    <recommendedName>
        <fullName evidence="4">DUF4367 domain-containing protein</fullName>
    </recommendedName>
</protein>
<name>A0ABU9VEK6_9BACI</name>
<keyword evidence="1" id="KW-0812">Transmembrane</keyword>
<reference evidence="2 3" key="1">
    <citation type="submission" date="2024-03" db="EMBL/GenBank/DDBJ databases">
        <title>Bacilli Hybrid Assemblies.</title>
        <authorList>
            <person name="Kovac J."/>
        </authorList>
    </citation>
    <scope>NUCLEOTIDE SEQUENCE [LARGE SCALE GENOMIC DNA]</scope>
    <source>
        <strain evidence="2 3">FSL R7-0666</strain>
    </source>
</reference>